<dbReference type="InterPro" id="IPR000639">
    <property type="entry name" value="Epox_hydrolase-like"/>
</dbReference>
<dbReference type="OrthoDB" id="252464at2"/>
<evidence type="ECO:0000259" key="2">
    <source>
        <dbReference type="Pfam" id="PF00561"/>
    </source>
</evidence>
<dbReference type="PRINTS" id="PR00412">
    <property type="entry name" value="EPOXHYDRLASE"/>
</dbReference>
<dbReference type="PANTHER" id="PTHR43798">
    <property type="entry name" value="MONOACYLGLYCEROL LIPASE"/>
    <property type="match status" value="1"/>
</dbReference>
<dbReference type="GO" id="GO:0016787">
    <property type="term" value="F:hydrolase activity"/>
    <property type="evidence" value="ECO:0007669"/>
    <property type="project" value="UniProtKB-KW"/>
</dbReference>
<dbReference type="RefSeq" id="WP_119766984.1">
    <property type="nucleotide sequence ID" value="NZ_QYUJ01000030.1"/>
</dbReference>
<keyword evidence="4" id="KW-1185">Reference proteome</keyword>
<dbReference type="EMBL" id="QYUJ01000030">
    <property type="protein sequence ID" value="RJF69127.1"/>
    <property type="molecule type" value="Genomic_DNA"/>
</dbReference>
<evidence type="ECO:0000256" key="1">
    <source>
        <dbReference type="ARBA" id="ARBA00022801"/>
    </source>
</evidence>
<dbReference type="AlphaFoldDB" id="A0A418V076"/>
<comment type="caution">
    <text evidence="3">The sequence shown here is derived from an EMBL/GenBank/DDBJ whole genome shotgun (WGS) entry which is preliminary data.</text>
</comment>
<dbReference type="Pfam" id="PF00561">
    <property type="entry name" value="Abhydrolase_1"/>
    <property type="match status" value="1"/>
</dbReference>
<dbReference type="InterPro" id="IPR000073">
    <property type="entry name" value="AB_hydrolase_1"/>
</dbReference>
<organism evidence="3 4">
    <name type="scientific">Deinococcus cavernae</name>
    <dbReference type="NCBI Taxonomy" id="2320857"/>
    <lineage>
        <taxon>Bacteria</taxon>
        <taxon>Thermotogati</taxon>
        <taxon>Deinococcota</taxon>
        <taxon>Deinococci</taxon>
        <taxon>Deinococcales</taxon>
        <taxon>Deinococcaceae</taxon>
        <taxon>Deinococcus</taxon>
    </lineage>
</organism>
<name>A0A418V076_9DEIO</name>
<evidence type="ECO:0000313" key="3">
    <source>
        <dbReference type="EMBL" id="RJF69127.1"/>
    </source>
</evidence>
<dbReference type="PRINTS" id="PR00111">
    <property type="entry name" value="ABHYDROLASE"/>
</dbReference>
<dbReference type="SUPFAM" id="SSF53474">
    <property type="entry name" value="alpha/beta-Hydrolases"/>
    <property type="match status" value="1"/>
</dbReference>
<accession>A0A418V076</accession>
<gene>
    <name evidence="3" type="ORF">D3875_22690</name>
</gene>
<sequence>MTITSRTIETARLKTAVLERPASGPAARQVLLVHGNVSSSEFFRDLMAQLPSDVHAVAPDLRGYGASEALHQSSLAIDATRGVRDWADDLRALLDALDWPQAHLLGWSLGGGVVMQAALDAPARVNSLTLVAPVSPYGFGGTHGAEGTPNSADFAGSGGGTVNGDFVRAVAAGDRSDTAGSPLDVMRKFYFNAAKFQPTPEQEQAWLTSMLQTKVGDDHYPGDLTPSEHWPQVAPGTRGVANAFSSKYMNLSGFADIQPKPPVLWVRGDADAIVGDASLFDLAQLGALGVVPGWPGAQASPPQPMLGQMRLLLTRYVRNGGKFREVVLPGVGHSPFIEAPEEFRAVFTEHLEGN</sequence>
<dbReference type="GO" id="GO:0016020">
    <property type="term" value="C:membrane"/>
    <property type="evidence" value="ECO:0007669"/>
    <property type="project" value="TreeGrafter"/>
</dbReference>
<keyword evidence="1 3" id="KW-0378">Hydrolase</keyword>
<dbReference type="Proteomes" id="UP000286287">
    <property type="component" value="Unassembled WGS sequence"/>
</dbReference>
<protein>
    <submittedName>
        <fullName evidence="3">Alpha/beta hydrolase</fullName>
    </submittedName>
</protein>
<dbReference type="PANTHER" id="PTHR43798:SF31">
    <property type="entry name" value="AB HYDROLASE SUPERFAMILY PROTEIN YCLE"/>
    <property type="match status" value="1"/>
</dbReference>
<dbReference type="InterPro" id="IPR050266">
    <property type="entry name" value="AB_hydrolase_sf"/>
</dbReference>
<evidence type="ECO:0000313" key="4">
    <source>
        <dbReference type="Proteomes" id="UP000286287"/>
    </source>
</evidence>
<dbReference type="Gene3D" id="3.40.50.1820">
    <property type="entry name" value="alpha/beta hydrolase"/>
    <property type="match status" value="1"/>
</dbReference>
<proteinExistence type="predicted"/>
<dbReference type="InterPro" id="IPR029058">
    <property type="entry name" value="AB_hydrolase_fold"/>
</dbReference>
<reference evidence="3 4" key="1">
    <citation type="submission" date="2018-09" db="EMBL/GenBank/DDBJ databases">
        <authorList>
            <person name="Zhu H."/>
        </authorList>
    </citation>
    <scope>NUCLEOTIDE SEQUENCE [LARGE SCALE GENOMIC DNA]</scope>
    <source>
        <strain evidence="3 4">K2S05-167</strain>
    </source>
</reference>
<feature type="domain" description="AB hydrolase-1" evidence="2">
    <location>
        <begin position="30"/>
        <end position="135"/>
    </location>
</feature>